<feature type="transmembrane region" description="Helical" evidence="1">
    <location>
        <begin position="35"/>
        <end position="53"/>
    </location>
</feature>
<evidence type="ECO:0000256" key="1">
    <source>
        <dbReference type="SAM" id="Phobius"/>
    </source>
</evidence>
<evidence type="ECO:0000313" key="2">
    <source>
        <dbReference type="EMBL" id="QHU20322.1"/>
    </source>
</evidence>
<proteinExistence type="predicted"/>
<reference evidence="2" key="1">
    <citation type="journal article" date="2020" name="Nature">
        <title>Giant virus diversity and host interactions through global metagenomics.</title>
        <authorList>
            <person name="Schulz F."/>
            <person name="Roux S."/>
            <person name="Paez-Espino D."/>
            <person name="Jungbluth S."/>
            <person name="Walsh D.A."/>
            <person name="Denef V.J."/>
            <person name="McMahon K.D."/>
            <person name="Konstantinidis K.T."/>
            <person name="Eloe-Fadrosh E.A."/>
            <person name="Kyrpides N.C."/>
            <person name="Woyke T."/>
        </authorList>
    </citation>
    <scope>NUCLEOTIDE SEQUENCE</scope>
    <source>
        <strain evidence="2">GVMAG-S-3300013093-109</strain>
    </source>
</reference>
<keyword evidence="1" id="KW-1133">Transmembrane helix</keyword>
<feature type="transmembrane region" description="Helical" evidence="1">
    <location>
        <begin position="12"/>
        <end position="29"/>
    </location>
</feature>
<keyword evidence="1" id="KW-0472">Membrane</keyword>
<dbReference type="AlphaFoldDB" id="A0A6C0KQS8"/>
<keyword evidence="1" id="KW-0812">Transmembrane</keyword>
<name>A0A6C0KQS8_9ZZZZ</name>
<dbReference type="EMBL" id="MN740968">
    <property type="protein sequence ID" value="QHU20322.1"/>
    <property type="molecule type" value="Genomic_DNA"/>
</dbReference>
<protein>
    <submittedName>
        <fullName evidence="2">Uncharacterized protein</fullName>
    </submittedName>
</protein>
<accession>A0A6C0KQS8</accession>
<organism evidence="2">
    <name type="scientific">viral metagenome</name>
    <dbReference type="NCBI Taxonomy" id="1070528"/>
    <lineage>
        <taxon>unclassified sequences</taxon>
        <taxon>metagenomes</taxon>
        <taxon>organismal metagenomes</taxon>
    </lineage>
</organism>
<sequence>MASCDIDFTKLIIFCSIAGIISIAIGAFYGANIWYSITIVIVMYTLLLLQFILQR</sequence>